<dbReference type="Proteomes" id="UP000095256">
    <property type="component" value="Unassembled WGS sequence"/>
</dbReference>
<evidence type="ECO:0000256" key="1">
    <source>
        <dbReference type="PROSITE-ProRule" id="PRU01122"/>
    </source>
</evidence>
<keyword evidence="1" id="KW-0720">Serine protease</keyword>
<dbReference type="SUPFAM" id="SSF54211">
    <property type="entry name" value="Ribosomal protein S5 domain 2-like"/>
    <property type="match status" value="1"/>
</dbReference>
<dbReference type="OrthoDB" id="2356897at2"/>
<keyword evidence="2" id="KW-1133">Transmembrane helix</keyword>
<dbReference type="AlphaFoldDB" id="A0A1E5KXQ5"/>
<evidence type="ECO:0000259" key="3">
    <source>
        <dbReference type="PROSITE" id="PS51786"/>
    </source>
</evidence>
<dbReference type="InterPro" id="IPR008269">
    <property type="entry name" value="Lon_proteolytic"/>
</dbReference>
<gene>
    <name evidence="4" type="ORF">BCR26_12400</name>
</gene>
<dbReference type="Gene3D" id="3.30.230.10">
    <property type="match status" value="1"/>
</dbReference>
<evidence type="ECO:0000313" key="5">
    <source>
        <dbReference type="Proteomes" id="UP000095256"/>
    </source>
</evidence>
<sequence length="352" mass="38599">MENRKEKLSIKAMLPLLFTLLVIGGILIPLPYYIEGPGTTENLKQFVTVDNKQDTQSGAFYLTTVSVRRATLFTAAKAKLSKFEDLISKEELMGSSSNSEYNRIQQYYMDSSKNAAIEQALKLADVPYKMDFKGVYVLGIDKSSNFYGKISVGDTVISVDGKNFKSSEEFMDYVKSQKIGQEVTISFLQDGIEKEATGKLIELPTDKKAGIGIGLTDHTEIKPSIPVEINAGDIGGPSAGLMFTLETYEQLTGKGIRKGHDIAGTGTINSQGIVGRIGGIDKKVVTASENGAEIFFAPDDEITKEMKKEEPKIKTNYQEAKEAAAKINTTMKIVPVKTVQDALDYLETLKEK</sequence>
<feature type="active site" evidence="1">
    <location>
        <position position="283"/>
    </location>
</feature>
<dbReference type="GO" id="GO:0006508">
    <property type="term" value="P:proteolysis"/>
    <property type="evidence" value="ECO:0007669"/>
    <property type="project" value="UniProtKB-KW"/>
</dbReference>
<accession>A0A1E5KXQ5</accession>
<dbReference type="GO" id="GO:0004176">
    <property type="term" value="F:ATP-dependent peptidase activity"/>
    <property type="evidence" value="ECO:0007669"/>
    <property type="project" value="UniProtKB-UniRule"/>
</dbReference>
<dbReference type="InterPro" id="IPR036034">
    <property type="entry name" value="PDZ_sf"/>
</dbReference>
<feature type="active site" evidence="1">
    <location>
        <position position="238"/>
    </location>
</feature>
<dbReference type="SUPFAM" id="SSF50156">
    <property type="entry name" value="PDZ domain-like"/>
    <property type="match status" value="1"/>
</dbReference>
<evidence type="ECO:0000313" key="4">
    <source>
        <dbReference type="EMBL" id="OEH82627.1"/>
    </source>
</evidence>
<comment type="similarity">
    <text evidence="1">Belongs to the peptidase S16 family.</text>
</comment>
<organism evidence="4 5">
    <name type="scientific">Enterococcus rivorum</name>
    <dbReference type="NCBI Taxonomy" id="762845"/>
    <lineage>
        <taxon>Bacteria</taxon>
        <taxon>Bacillati</taxon>
        <taxon>Bacillota</taxon>
        <taxon>Bacilli</taxon>
        <taxon>Lactobacillales</taxon>
        <taxon>Enterococcaceae</taxon>
        <taxon>Enterococcus</taxon>
    </lineage>
</organism>
<evidence type="ECO:0000256" key="2">
    <source>
        <dbReference type="SAM" id="Phobius"/>
    </source>
</evidence>
<keyword evidence="2" id="KW-0812">Transmembrane</keyword>
<keyword evidence="1" id="KW-0378">Hydrolase</keyword>
<keyword evidence="1" id="KW-0645">Protease</keyword>
<dbReference type="PROSITE" id="PS51786">
    <property type="entry name" value="LON_PROTEOLYTIC"/>
    <property type="match status" value="1"/>
</dbReference>
<dbReference type="PANTHER" id="PTHR10046">
    <property type="entry name" value="ATP DEPENDENT LON PROTEASE FAMILY MEMBER"/>
    <property type="match status" value="1"/>
</dbReference>
<dbReference type="Pfam" id="PF05362">
    <property type="entry name" value="Lon_C"/>
    <property type="match status" value="1"/>
</dbReference>
<reference evidence="4 5" key="1">
    <citation type="submission" date="2016-09" db="EMBL/GenBank/DDBJ databases">
        <authorList>
            <person name="Capua I."/>
            <person name="De Benedictis P."/>
            <person name="Joannis T."/>
            <person name="Lombin L.H."/>
            <person name="Cattoli G."/>
        </authorList>
    </citation>
    <scope>NUCLEOTIDE SEQUENCE [LARGE SCALE GENOMIC DNA]</scope>
    <source>
        <strain evidence="4 5">LMG 25899</strain>
    </source>
</reference>
<protein>
    <recommendedName>
        <fullName evidence="1">endopeptidase La</fullName>
        <ecNumber evidence="1">3.4.21.53</ecNumber>
    </recommendedName>
</protein>
<keyword evidence="5" id="KW-1185">Reference proteome</keyword>
<dbReference type="GO" id="GO:0004252">
    <property type="term" value="F:serine-type endopeptidase activity"/>
    <property type="evidence" value="ECO:0007669"/>
    <property type="project" value="UniProtKB-UniRule"/>
</dbReference>
<dbReference type="EMBL" id="MIEK01000018">
    <property type="protein sequence ID" value="OEH82627.1"/>
    <property type="molecule type" value="Genomic_DNA"/>
</dbReference>
<name>A0A1E5KXQ5_9ENTE</name>
<comment type="catalytic activity">
    <reaction evidence="1">
        <text>Hydrolysis of proteins in presence of ATP.</text>
        <dbReference type="EC" id="3.4.21.53"/>
    </reaction>
</comment>
<proteinExistence type="inferred from homology"/>
<dbReference type="InterPro" id="IPR020568">
    <property type="entry name" value="Ribosomal_Su5_D2-typ_SF"/>
</dbReference>
<dbReference type="RefSeq" id="WP_069698367.1">
    <property type="nucleotide sequence ID" value="NZ_JAGGMA010000026.1"/>
</dbReference>
<feature type="domain" description="Lon proteolytic" evidence="3">
    <location>
        <begin position="176"/>
        <end position="349"/>
    </location>
</feature>
<dbReference type="GO" id="GO:0005524">
    <property type="term" value="F:ATP binding"/>
    <property type="evidence" value="ECO:0007669"/>
    <property type="project" value="InterPro"/>
</dbReference>
<dbReference type="EC" id="3.4.21.53" evidence="1"/>
<dbReference type="Pfam" id="PF13180">
    <property type="entry name" value="PDZ_2"/>
    <property type="match status" value="1"/>
</dbReference>
<dbReference type="InterPro" id="IPR027065">
    <property type="entry name" value="Lon_Prtase"/>
</dbReference>
<dbReference type="InterPro" id="IPR014721">
    <property type="entry name" value="Ribsml_uS5_D2-typ_fold_subgr"/>
</dbReference>
<comment type="caution">
    <text evidence="4">The sequence shown here is derived from an EMBL/GenBank/DDBJ whole genome shotgun (WGS) entry which is preliminary data.</text>
</comment>
<dbReference type="GO" id="GO:0030163">
    <property type="term" value="P:protein catabolic process"/>
    <property type="evidence" value="ECO:0007669"/>
    <property type="project" value="InterPro"/>
</dbReference>
<dbReference type="InterPro" id="IPR001478">
    <property type="entry name" value="PDZ"/>
</dbReference>
<dbReference type="NCBIfam" id="NF041438">
    <property type="entry name" value="SepM_fam_S16"/>
    <property type="match status" value="1"/>
</dbReference>
<keyword evidence="2" id="KW-0472">Membrane</keyword>
<dbReference type="STRING" id="762845.BCR26_12400"/>
<feature type="transmembrane region" description="Helical" evidence="2">
    <location>
        <begin position="12"/>
        <end position="34"/>
    </location>
</feature>